<feature type="region of interest" description="Disordered" evidence="1">
    <location>
        <begin position="1"/>
        <end position="412"/>
    </location>
</feature>
<protein>
    <submittedName>
        <fullName evidence="2">Signal transduction histidine kinase</fullName>
    </submittedName>
</protein>
<feature type="compositionally biased region" description="Basic and acidic residues" evidence="1">
    <location>
        <begin position="182"/>
        <end position="194"/>
    </location>
</feature>
<dbReference type="GO" id="GO:0016301">
    <property type="term" value="F:kinase activity"/>
    <property type="evidence" value="ECO:0007669"/>
    <property type="project" value="UniProtKB-KW"/>
</dbReference>
<feature type="compositionally biased region" description="Low complexity" evidence="1">
    <location>
        <begin position="361"/>
        <end position="371"/>
    </location>
</feature>
<sequence length="412" mass="41739">VGGARSGRAGAGRDGGAEARGRRGGHGGGDAGARDRDPQRDRGGAEPRARRAGGARSHADAGDRPARAGNRLGLAPRPGDGALLQCRRPQPAALPARAGADDRPPLLVHRRLPGRGALAAEHRCARMQPPASGGAGRADRPDARATLPRQHPPLLRRDAARDHQRHQPLVAAADPRGVAPPLDDRLPGRDRDRPGAAGRGGDATGPRRGTRPAGAGDSRHAGAGADRDRPRPGGRAAPPGARPGAGTRAAGASAGDRAREPGGGAEVGPRSADRAAGRPAAGGGAGGARARLHLRDGGARYRPGGREHCPAAAGRGRALPHRPGGPDERAAARRGDRGGDRVAGGAGGGPADRARRRARLRGAGAVRGALRPARDARARAAPRRVVAGRQPPRPRHDDPRGGAGAGRARGRM</sequence>
<feature type="compositionally biased region" description="Basic and acidic residues" evidence="1">
    <location>
        <begin position="32"/>
        <end position="49"/>
    </location>
</feature>
<keyword evidence="2" id="KW-0418">Kinase</keyword>
<name>A0A6J4VF93_9BACT</name>
<feature type="compositionally biased region" description="Basic and acidic residues" evidence="1">
    <location>
        <begin position="57"/>
        <end position="66"/>
    </location>
</feature>
<feature type="compositionally biased region" description="Basic and acidic residues" evidence="1">
    <location>
        <begin position="217"/>
        <end position="231"/>
    </location>
</feature>
<feature type="compositionally biased region" description="Gly residues" evidence="1">
    <location>
        <begin position="401"/>
        <end position="412"/>
    </location>
</feature>
<feature type="compositionally biased region" description="Low complexity" evidence="1">
    <location>
        <begin position="233"/>
        <end position="255"/>
    </location>
</feature>
<evidence type="ECO:0000256" key="1">
    <source>
        <dbReference type="SAM" id="MobiDB-lite"/>
    </source>
</evidence>
<proteinExistence type="predicted"/>
<feature type="non-terminal residue" evidence="2">
    <location>
        <position position="1"/>
    </location>
</feature>
<reference evidence="2" key="1">
    <citation type="submission" date="2020-02" db="EMBL/GenBank/DDBJ databases">
        <authorList>
            <person name="Meier V. D."/>
        </authorList>
    </citation>
    <scope>NUCLEOTIDE SEQUENCE</scope>
    <source>
        <strain evidence="2">AVDCRST_MAG88</strain>
    </source>
</reference>
<feature type="compositionally biased region" description="Gly residues" evidence="1">
    <location>
        <begin position="1"/>
        <end position="14"/>
    </location>
</feature>
<feature type="non-terminal residue" evidence="2">
    <location>
        <position position="412"/>
    </location>
</feature>
<organism evidence="2">
    <name type="scientific">uncultured Thermomicrobiales bacterium</name>
    <dbReference type="NCBI Taxonomy" id="1645740"/>
    <lineage>
        <taxon>Bacteria</taxon>
        <taxon>Pseudomonadati</taxon>
        <taxon>Thermomicrobiota</taxon>
        <taxon>Thermomicrobia</taxon>
        <taxon>Thermomicrobiales</taxon>
        <taxon>environmental samples</taxon>
    </lineage>
</organism>
<accession>A0A6J4VF93</accession>
<dbReference type="EMBL" id="CADCWM010000718">
    <property type="protein sequence ID" value="CAA9577666.1"/>
    <property type="molecule type" value="Genomic_DNA"/>
</dbReference>
<feature type="compositionally biased region" description="Basic and acidic residues" evidence="1">
    <location>
        <begin position="293"/>
        <end position="309"/>
    </location>
</feature>
<feature type="compositionally biased region" description="Gly residues" evidence="1">
    <location>
        <begin position="341"/>
        <end position="350"/>
    </location>
</feature>
<feature type="compositionally biased region" description="Low complexity" evidence="1">
    <location>
        <begin position="204"/>
        <end position="216"/>
    </location>
</feature>
<gene>
    <name evidence="2" type="ORF">AVDCRST_MAG88-2976</name>
</gene>
<feature type="compositionally biased region" description="Low complexity" evidence="1">
    <location>
        <begin position="87"/>
        <end position="98"/>
    </location>
</feature>
<feature type="compositionally biased region" description="Basic and acidic residues" evidence="1">
    <location>
        <begin position="324"/>
        <end position="340"/>
    </location>
</feature>
<dbReference type="AlphaFoldDB" id="A0A6J4VF93"/>
<keyword evidence="2" id="KW-0808">Transferase</keyword>
<evidence type="ECO:0000313" key="2">
    <source>
        <dbReference type="EMBL" id="CAA9577666.1"/>
    </source>
</evidence>